<feature type="compositionally biased region" description="Polar residues" evidence="4">
    <location>
        <begin position="1"/>
        <end position="23"/>
    </location>
</feature>
<dbReference type="Gene3D" id="3.30.40.10">
    <property type="entry name" value="Zinc/RING finger domain, C3HC4 (zinc finger)"/>
    <property type="match status" value="1"/>
</dbReference>
<keyword evidence="1 3" id="KW-0863">Zinc-finger</keyword>
<evidence type="ECO:0000256" key="4">
    <source>
        <dbReference type="SAM" id="MobiDB-lite"/>
    </source>
</evidence>
<protein>
    <recommendedName>
        <fullName evidence="5">RING-type domain-containing protein</fullName>
    </recommendedName>
</protein>
<evidence type="ECO:0000256" key="3">
    <source>
        <dbReference type="PROSITE-ProRule" id="PRU00175"/>
    </source>
</evidence>
<accession>A0A0B7BJH4</accession>
<proteinExistence type="predicted"/>
<dbReference type="InterPro" id="IPR001841">
    <property type="entry name" value="Znf_RING"/>
</dbReference>
<organism evidence="6">
    <name type="scientific">Arion vulgaris</name>
    <dbReference type="NCBI Taxonomy" id="1028688"/>
    <lineage>
        <taxon>Eukaryota</taxon>
        <taxon>Metazoa</taxon>
        <taxon>Spiralia</taxon>
        <taxon>Lophotrochozoa</taxon>
        <taxon>Mollusca</taxon>
        <taxon>Gastropoda</taxon>
        <taxon>Heterobranchia</taxon>
        <taxon>Euthyneura</taxon>
        <taxon>Panpulmonata</taxon>
        <taxon>Eupulmonata</taxon>
        <taxon>Stylommatophora</taxon>
        <taxon>Helicina</taxon>
        <taxon>Arionoidea</taxon>
        <taxon>Arionidae</taxon>
        <taxon>Arion</taxon>
    </lineage>
</organism>
<evidence type="ECO:0000313" key="6">
    <source>
        <dbReference type="EMBL" id="CEK93509.1"/>
    </source>
</evidence>
<feature type="region of interest" description="Disordered" evidence="4">
    <location>
        <begin position="142"/>
        <end position="200"/>
    </location>
</feature>
<evidence type="ECO:0000256" key="1">
    <source>
        <dbReference type="ARBA" id="ARBA00022771"/>
    </source>
</evidence>
<feature type="compositionally biased region" description="Polar residues" evidence="4">
    <location>
        <begin position="143"/>
        <end position="175"/>
    </location>
</feature>
<dbReference type="EMBL" id="HACG01046644">
    <property type="protein sequence ID" value="CEK93509.1"/>
    <property type="molecule type" value="Transcribed_RNA"/>
</dbReference>
<dbReference type="InterPro" id="IPR013083">
    <property type="entry name" value="Znf_RING/FYVE/PHD"/>
</dbReference>
<feature type="compositionally biased region" description="Polar residues" evidence="4">
    <location>
        <begin position="34"/>
        <end position="54"/>
    </location>
</feature>
<feature type="compositionally biased region" description="Polar residues" evidence="4">
    <location>
        <begin position="280"/>
        <end position="297"/>
    </location>
</feature>
<dbReference type="AlphaFoldDB" id="A0A0B7BJH4"/>
<feature type="domain" description="RING-type" evidence="5">
    <location>
        <begin position="400"/>
        <end position="435"/>
    </location>
</feature>
<feature type="compositionally biased region" description="Polar residues" evidence="4">
    <location>
        <begin position="305"/>
        <end position="328"/>
    </location>
</feature>
<keyword evidence="1 3" id="KW-0479">Metal-binding</keyword>
<name>A0A0B7BJH4_9EUPU</name>
<keyword evidence="2" id="KW-0862">Zinc</keyword>
<feature type="region of interest" description="Disordered" evidence="4">
    <location>
        <begin position="257"/>
        <end position="329"/>
    </location>
</feature>
<feature type="compositionally biased region" description="Low complexity" evidence="4">
    <location>
        <begin position="180"/>
        <end position="192"/>
    </location>
</feature>
<dbReference type="Pfam" id="PF13920">
    <property type="entry name" value="zf-C3HC4_3"/>
    <property type="match status" value="1"/>
</dbReference>
<feature type="compositionally biased region" description="Low complexity" evidence="4">
    <location>
        <begin position="260"/>
        <end position="279"/>
    </location>
</feature>
<dbReference type="PROSITE" id="PS50089">
    <property type="entry name" value="ZF_RING_2"/>
    <property type="match status" value="1"/>
</dbReference>
<dbReference type="GO" id="GO:0008270">
    <property type="term" value="F:zinc ion binding"/>
    <property type="evidence" value="ECO:0007669"/>
    <property type="project" value="UniProtKB-KW"/>
</dbReference>
<feature type="region of interest" description="Disordered" evidence="4">
    <location>
        <begin position="1"/>
        <end position="55"/>
    </location>
</feature>
<reference evidence="6" key="1">
    <citation type="submission" date="2014-12" db="EMBL/GenBank/DDBJ databases">
        <title>Insight into the proteome of Arion vulgaris.</title>
        <authorList>
            <person name="Aradska J."/>
            <person name="Bulat T."/>
            <person name="Smidak R."/>
            <person name="Sarate P."/>
            <person name="Gangsoo J."/>
            <person name="Sialana F."/>
            <person name="Bilban M."/>
            <person name="Lubec G."/>
        </authorList>
    </citation>
    <scope>NUCLEOTIDE SEQUENCE</scope>
    <source>
        <tissue evidence="6">Skin</tissue>
    </source>
</reference>
<evidence type="ECO:0000256" key="2">
    <source>
        <dbReference type="ARBA" id="ARBA00022833"/>
    </source>
</evidence>
<sequence>MAAAQTVFSTTQNGVTSTQSESRLGNRKRKQDMPSASSYTNSVMPSSSTANQEPVQRVPQLNKLLLASIQAVTSFNIPEEIVRACALDMRNRGLVVNSGTLLEECERNFQERVPQIQSGSERVDSNINTSSSATEFVEASLESAHNSSKNPSSLPVCLASSSTNHSSEYQSLQSTDTRRISNSRNSHNTNSRPANGWENSSSIFESHLSRDMDSNNSLPSRERQNVDNFTQSVAEDIVDGSLSLLVTGVSGDGHDAWAQSSSDTLNSSSRSGHSSHLTSQRTSLLVATTENEISNAADQEVGSPNRRQSSGSHVTQKHSTSNFSNGQIGSDDLIDAADVIRMGNIENDMQLTAEFQDLTHSIRNTVPLIRTFSQDSTEHKKICFQLLEKEHTLLEKSRMCSLCSSRPRNVTFLPCGHFTSCRLCAEPIYVCPCCNKNILATVDTYLS</sequence>
<evidence type="ECO:0000259" key="5">
    <source>
        <dbReference type="PROSITE" id="PS50089"/>
    </source>
</evidence>
<gene>
    <name evidence="6" type="primary">ORF195708</name>
</gene>